<dbReference type="Gene3D" id="2.20.28.10">
    <property type="match status" value="1"/>
</dbReference>
<comment type="caution">
    <text evidence="2">The sequence shown here is derived from an EMBL/GenBank/DDBJ whole genome shotgun (WGS) entry which is preliminary data.</text>
</comment>
<dbReference type="EMBL" id="DTKJ01000040">
    <property type="protein sequence ID" value="HGZ11611.1"/>
    <property type="molecule type" value="Genomic_DNA"/>
</dbReference>
<dbReference type="PROSITE" id="PS50903">
    <property type="entry name" value="RUBREDOXIN_LIKE"/>
    <property type="match status" value="1"/>
</dbReference>
<evidence type="ECO:0000259" key="1">
    <source>
        <dbReference type="PROSITE" id="PS50903"/>
    </source>
</evidence>
<dbReference type="InterPro" id="IPR024934">
    <property type="entry name" value="Rubredoxin-like_dom"/>
</dbReference>
<organism evidence="2">
    <name type="scientific">Desulfobacca acetoxidans</name>
    <dbReference type="NCBI Taxonomy" id="60893"/>
    <lineage>
        <taxon>Bacteria</taxon>
        <taxon>Pseudomonadati</taxon>
        <taxon>Thermodesulfobacteriota</taxon>
        <taxon>Desulfobaccia</taxon>
        <taxon>Desulfobaccales</taxon>
        <taxon>Desulfobaccaceae</taxon>
        <taxon>Desulfobacca</taxon>
    </lineage>
</organism>
<dbReference type="InterPro" id="IPR009078">
    <property type="entry name" value="Ferritin-like_SF"/>
</dbReference>
<feature type="domain" description="Rubredoxin-like" evidence="1">
    <location>
        <begin position="1"/>
        <end position="35"/>
    </location>
</feature>
<name>A0A7C5ALG5_9BACT</name>
<sequence>MQLFRCQLCGDPYLGAAPPSFCPFCGAPEKYLVPAEDYVDRNDVPHLSAKSRANLEKALELEVNNAAFYFCASNCSPDPVAQAMFKALAKAESEHASVICKILKKKKPDIQPDEKACQRDPRANFAASHEREKRAVAFYRQSADEATEERVKEVFTALAEVESYHIALSEARM</sequence>
<dbReference type="SUPFAM" id="SSF57802">
    <property type="entry name" value="Rubredoxin-like"/>
    <property type="match status" value="1"/>
</dbReference>
<dbReference type="Gene3D" id="1.20.1260.10">
    <property type="match status" value="1"/>
</dbReference>
<gene>
    <name evidence="2" type="ORF">ENW48_05290</name>
</gene>
<dbReference type="AlphaFoldDB" id="A0A7C5ALG5"/>
<dbReference type="CDD" id="cd00350">
    <property type="entry name" value="rubredoxin_like"/>
    <property type="match status" value="1"/>
</dbReference>
<proteinExistence type="predicted"/>
<dbReference type="SUPFAM" id="SSF47240">
    <property type="entry name" value="Ferritin-like"/>
    <property type="match status" value="1"/>
</dbReference>
<dbReference type="Pfam" id="PF02915">
    <property type="entry name" value="Rubrerythrin"/>
    <property type="match status" value="1"/>
</dbReference>
<accession>A0A7C5ALG5</accession>
<dbReference type="GO" id="GO:0016491">
    <property type="term" value="F:oxidoreductase activity"/>
    <property type="evidence" value="ECO:0007669"/>
    <property type="project" value="InterPro"/>
</dbReference>
<dbReference type="CDD" id="cd01045">
    <property type="entry name" value="Ferritin_like_AB"/>
    <property type="match status" value="1"/>
</dbReference>
<reference evidence="2" key="1">
    <citation type="journal article" date="2020" name="mSystems">
        <title>Genome- and Community-Level Interaction Insights into Carbon Utilization and Element Cycling Functions of Hydrothermarchaeota in Hydrothermal Sediment.</title>
        <authorList>
            <person name="Zhou Z."/>
            <person name="Liu Y."/>
            <person name="Xu W."/>
            <person name="Pan J."/>
            <person name="Luo Z.H."/>
            <person name="Li M."/>
        </authorList>
    </citation>
    <scope>NUCLEOTIDE SEQUENCE [LARGE SCALE GENOMIC DNA]</scope>
    <source>
        <strain evidence="2">SpSt-853</strain>
    </source>
</reference>
<protein>
    <submittedName>
        <fullName evidence="2">Ferritin</fullName>
    </submittedName>
</protein>
<dbReference type="InterPro" id="IPR003251">
    <property type="entry name" value="Rr_diiron-bd_dom"/>
</dbReference>
<dbReference type="GO" id="GO:0005506">
    <property type="term" value="F:iron ion binding"/>
    <property type="evidence" value="ECO:0007669"/>
    <property type="project" value="InterPro"/>
</dbReference>
<evidence type="ECO:0000313" key="2">
    <source>
        <dbReference type="EMBL" id="HGZ11611.1"/>
    </source>
</evidence>
<dbReference type="InterPro" id="IPR012347">
    <property type="entry name" value="Ferritin-like"/>
</dbReference>